<reference evidence="1" key="1">
    <citation type="submission" date="2021-02" db="EMBL/GenBank/DDBJ databases">
        <authorList>
            <person name="Bekaert M."/>
        </authorList>
    </citation>
    <scope>NUCLEOTIDE SEQUENCE</scope>
    <source>
        <strain evidence="1">IoA-00</strain>
    </source>
</reference>
<evidence type="ECO:0000313" key="2">
    <source>
        <dbReference type="Proteomes" id="UP000675881"/>
    </source>
</evidence>
<keyword evidence="2" id="KW-1185">Reference proteome</keyword>
<accession>A0A7R8D1U6</accession>
<dbReference type="EMBL" id="HG994586">
    <property type="protein sequence ID" value="CAF2998004.1"/>
    <property type="molecule type" value="Genomic_DNA"/>
</dbReference>
<name>A0A7R8D1U6_LEPSM</name>
<organism evidence="1 2">
    <name type="scientific">Lepeophtheirus salmonis</name>
    <name type="common">Salmon louse</name>
    <name type="synonym">Caligus salmonis</name>
    <dbReference type="NCBI Taxonomy" id="72036"/>
    <lineage>
        <taxon>Eukaryota</taxon>
        <taxon>Metazoa</taxon>
        <taxon>Ecdysozoa</taxon>
        <taxon>Arthropoda</taxon>
        <taxon>Crustacea</taxon>
        <taxon>Multicrustacea</taxon>
        <taxon>Hexanauplia</taxon>
        <taxon>Copepoda</taxon>
        <taxon>Siphonostomatoida</taxon>
        <taxon>Caligidae</taxon>
        <taxon>Lepeophtheirus</taxon>
    </lineage>
</organism>
<dbReference type="Proteomes" id="UP000675881">
    <property type="component" value="Chromosome 7"/>
</dbReference>
<sequence>MSEIKDATASLPRELTEDPILSYDPLPPTDSIDAYVRNAKTSQNEDSSTFQAFFRSLFLPSYNIRDQQTNEAPAGAEGGAEGERGALQTHVPNDADASADSEGGDVGSWD</sequence>
<dbReference type="AlphaFoldDB" id="A0A7R8D1U6"/>
<protein>
    <submittedName>
        <fullName evidence="1">(salmon louse) hypothetical protein</fullName>
    </submittedName>
</protein>
<proteinExistence type="predicted"/>
<gene>
    <name evidence="1" type="ORF">LSAA_13028</name>
</gene>
<dbReference type="OrthoDB" id="205993at2759"/>
<evidence type="ECO:0000313" key="1">
    <source>
        <dbReference type="EMBL" id="CAF2998004.1"/>
    </source>
</evidence>